<name>A0ABU2FZ30_9EURY</name>
<proteinExistence type="predicted"/>
<organism evidence="2 3">
    <name type="scientific">Halogeometricum luteum</name>
    <dbReference type="NCBI Taxonomy" id="2950537"/>
    <lineage>
        <taxon>Archaea</taxon>
        <taxon>Methanobacteriati</taxon>
        <taxon>Methanobacteriota</taxon>
        <taxon>Stenosarchaea group</taxon>
        <taxon>Halobacteria</taxon>
        <taxon>Halobacteriales</taxon>
        <taxon>Haloferacaceae</taxon>
        <taxon>Halogeometricum</taxon>
    </lineage>
</organism>
<keyword evidence="3" id="KW-1185">Reference proteome</keyword>
<evidence type="ECO:0008006" key="4">
    <source>
        <dbReference type="Google" id="ProtNLM"/>
    </source>
</evidence>
<evidence type="ECO:0000313" key="3">
    <source>
        <dbReference type="Proteomes" id="UP001254813"/>
    </source>
</evidence>
<feature type="compositionally biased region" description="Low complexity" evidence="1">
    <location>
        <begin position="164"/>
        <end position="177"/>
    </location>
</feature>
<dbReference type="SUPFAM" id="SSF56219">
    <property type="entry name" value="DNase I-like"/>
    <property type="match status" value="1"/>
</dbReference>
<protein>
    <recommendedName>
        <fullName evidence="4">PGF-CTERM sorting domain-containing protein</fullName>
    </recommendedName>
</protein>
<sequence>MNDGPEFEGGAYETLADGRTDAWASTRDGEGYTCCRASTLDGPGSMDERVDHVLVGSGLTPTDARVVGADAESRLTTSVDGESRTLWPSDHAGVVTTLRAGATAEATEAAETETPATASPSDPDAGTVESGDGDSGGAGAPGTGTPPTQRSTETFADPPNGSSDAATNTEAGGAAADGESESETATDAPGFGPLAGLVGVLGGAAELLRRRDRRE</sequence>
<reference evidence="2 3" key="1">
    <citation type="submission" date="2022-06" db="EMBL/GenBank/DDBJ databases">
        <title>Halogeometricum sp. a new haloarchaeum isolate from saline soil.</title>
        <authorList>
            <person name="Strakova D."/>
            <person name="Galisteo C."/>
            <person name="Sanchez-Porro C."/>
            <person name="Ventosa A."/>
        </authorList>
    </citation>
    <scope>NUCLEOTIDE SEQUENCE [LARGE SCALE GENOMIC DNA]</scope>
    <source>
        <strain evidence="3">S3BR25-2</strain>
    </source>
</reference>
<dbReference type="EMBL" id="JAMQOQ010000001">
    <property type="protein sequence ID" value="MDS0293790.1"/>
    <property type="molecule type" value="Genomic_DNA"/>
</dbReference>
<feature type="compositionally biased region" description="Gly residues" evidence="1">
    <location>
        <begin position="133"/>
        <end position="142"/>
    </location>
</feature>
<dbReference type="InterPro" id="IPR036691">
    <property type="entry name" value="Endo/exonu/phosph_ase_sf"/>
</dbReference>
<gene>
    <name evidence="2" type="ORF">NDI79_06345</name>
</gene>
<comment type="caution">
    <text evidence="2">The sequence shown here is derived from an EMBL/GenBank/DDBJ whole genome shotgun (WGS) entry which is preliminary data.</text>
</comment>
<feature type="compositionally biased region" description="Low complexity" evidence="1">
    <location>
        <begin position="185"/>
        <end position="195"/>
    </location>
</feature>
<feature type="compositionally biased region" description="Low complexity" evidence="1">
    <location>
        <begin position="96"/>
        <end position="118"/>
    </location>
</feature>
<feature type="region of interest" description="Disordered" evidence="1">
    <location>
        <begin position="70"/>
        <end position="195"/>
    </location>
</feature>
<evidence type="ECO:0000256" key="1">
    <source>
        <dbReference type="SAM" id="MobiDB-lite"/>
    </source>
</evidence>
<accession>A0ABU2FZ30</accession>
<evidence type="ECO:0000313" key="2">
    <source>
        <dbReference type="EMBL" id="MDS0293790.1"/>
    </source>
</evidence>
<dbReference type="Proteomes" id="UP001254813">
    <property type="component" value="Unassembled WGS sequence"/>
</dbReference>
<dbReference type="Gene3D" id="3.60.10.10">
    <property type="entry name" value="Endonuclease/exonuclease/phosphatase"/>
    <property type="match status" value="1"/>
</dbReference>